<evidence type="ECO:0000313" key="4">
    <source>
        <dbReference type="EMBL" id="MYH62692.1"/>
    </source>
</evidence>
<dbReference type="Pfam" id="PF00583">
    <property type="entry name" value="Acetyltransf_1"/>
    <property type="match status" value="1"/>
</dbReference>
<evidence type="ECO:0000256" key="1">
    <source>
        <dbReference type="ARBA" id="ARBA00022679"/>
    </source>
</evidence>
<evidence type="ECO:0000259" key="3">
    <source>
        <dbReference type="PROSITE" id="PS51186"/>
    </source>
</evidence>
<feature type="domain" description="N-acetyltransferase" evidence="3">
    <location>
        <begin position="5"/>
        <end position="168"/>
    </location>
</feature>
<dbReference type="InterPro" id="IPR051635">
    <property type="entry name" value="SNAT-like"/>
</dbReference>
<accession>A0A6B1FYQ9</accession>
<dbReference type="InterPro" id="IPR000182">
    <property type="entry name" value="GNAT_dom"/>
</dbReference>
<name>A0A6B1FYQ9_9CHLR</name>
<dbReference type="InterPro" id="IPR016181">
    <property type="entry name" value="Acyl_CoA_acyltransferase"/>
</dbReference>
<keyword evidence="2" id="KW-0012">Acyltransferase</keyword>
<dbReference type="PANTHER" id="PTHR10908:SF0">
    <property type="entry name" value="SEROTONIN N-ACETYLTRANSFERASE"/>
    <property type="match status" value="1"/>
</dbReference>
<proteinExistence type="predicted"/>
<protein>
    <submittedName>
        <fullName evidence="4">GNAT family N-acetyltransferase</fullName>
    </submittedName>
</protein>
<dbReference type="Gene3D" id="3.40.630.30">
    <property type="match status" value="1"/>
</dbReference>
<organism evidence="4">
    <name type="scientific">Caldilineaceae bacterium SB0675_bin_29</name>
    <dbReference type="NCBI Taxonomy" id="2605266"/>
    <lineage>
        <taxon>Bacteria</taxon>
        <taxon>Bacillati</taxon>
        <taxon>Chloroflexota</taxon>
        <taxon>Caldilineae</taxon>
        <taxon>Caldilineales</taxon>
        <taxon>Caldilineaceae</taxon>
    </lineage>
</organism>
<dbReference type="EMBL" id="VYDA01000477">
    <property type="protein sequence ID" value="MYH62692.1"/>
    <property type="molecule type" value="Genomic_DNA"/>
</dbReference>
<keyword evidence="1 4" id="KW-0808">Transferase</keyword>
<comment type="caution">
    <text evidence="4">The sequence shown here is derived from an EMBL/GenBank/DDBJ whole genome shotgun (WGS) entry which is preliminary data.</text>
</comment>
<dbReference type="PROSITE" id="PS51186">
    <property type="entry name" value="GNAT"/>
    <property type="match status" value="1"/>
</dbReference>
<dbReference type="CDD" id="cd04301">
    <property type="entry name" value="NAT_SF"/>
    <property type="match status" value="1"/>
</dbReference>
<evidence type="ECO:0000256" key="2">
    <source>
        <dbReference type="ARBA" id="ARBA00023315"/>
    </source>
</evidence>
<dbReference type="AlphaFoldDB" id="A0A6B1FYQ9"/>
<dbReference type="PANTHER" id="PTHR10908">
    <property type="entry name" value="SEROTONIN N-ACETYLTRANSFERASE"/>
    <property type="match status" value="1"/>
</dbReference>
<dbReference type="SUPFAM" id="SSF55729">
    <property type="entry name" value="Acyl-CoA N-acyltransferases (Nat)"/>
    <property type="match status" value="1"/>
</dbReference>
<sequence>MTEHYKMRPAALEDWPAIVALDQEIFGAYGAQEEPDIIRSRLLTFPQGCAVLEGERSDGRPFIAGYLTTEKWAELREPVLDEDPQESHRPDGRVLCITTLAVAPDFQNQGLGVRLLDRSISIARQEGCGQIILETAHAERFYLRHRFRRTGARTERGIEMAIMVLDLTDRAASSICP</sequence>
<reference evidence="4" key="1">
    <citation type="submission" date="2019-09" db="EMBL/GenBank/DDBJ databases">
        <title>Characterisation of the sponge microbiome using genome-centric metagenomics.</title>
        <authorList>
            <person name="Engelberts J.P."/>
            <person name="Robbins S.J."/>
            <person name="De Goeij J.M."/>
            <person name="Aranda M."/>
            <person name="Bell S.C."/>
            <person name="Webster N.S."/>
        </authorList>
    </citation>
    <scope>NUCLEOTIDE SEQUENCE</scope>
    <source>
        <strain evidence="4">SB0675_bin_29</strain>
    </source>
</reference>
<dbReference type="GO" id="GO:0008080">
    <property type="term" value="F:N-acetyltransferase activity"/>
    <property type="evidence" value="ECO:0007669"/>
    <property type="project" value="UniProtKB-ARBA"/>
</dbReference>
<gene>
    <name evidence="4" type="ORF">F4148_13370</name>
</gene>